<protein>
    <submittedName>
        <fullName evidence="3">Arylsulfatase A</fullName>
    </submittedName>
</protein>
<evidence type="ECO:0000313" key="4">
    <source>
        <dbReference type="Proteomes" id="UP000007993"/>
    </source>
</evidence>
<sequence>MLNLSRFALAILLAVAFAPHAQGQSADKTASKKVKPNILVIMGDDIGFWNISAFHRGLIGYSTPHIDRLAKEGGQMMCYYGQQSCTAGRSAFITGQMPFRTGLSKVGLPGAKLGLQPEDPTIAEMLKPLGYMTAQFGKNHLGDRDEYLPTNHGFDEFFGNLYHLNAEEEPENPDYPSNPEFHKKFGPRGVIQSTADGKIEDTGPLTKKRMETIDEEVLAKTKDFLDRATKSEKPFFCWFNTTRMHNFTHVKKENLGKTGLGFYADGMVEHDAQVGQLLDYVEELKLTENTITIYLTDNGPMVCLYPDSGTTPFRGEKNTNWEGAWRLPALVRWPGTVEPGTIYSDIFAGEDWFPTLLAAAGNPDVKEQLLKGTTVGEKSFKVHLDGYDQTDYLAGKSKESAREEFFYFSDDGDLLAVRHGRLKAHFMIQESTGIDVWRRKFTTLRAPIFFDLMVDPGERAEDGMGYNDWWYRRAFLAVPLQNMVGKMLQSFQAFPPRQKPSSFTVDQALEALQSGPSAPGK</sequence>
<dbReference type="EMBL" id="AMCW01000117">
    <property type="protein sequence ID" value="EKK00633.1"/>
    <property type="molecule type" value="Genomic_DNA"/>
</dbReference>
<feature type="domain" description="Sulfatase N-terminal" evidence="2">
    <location>
        <begin position="36"/>
        <end position="361"/>
    </location>
</feature>
<proteinExistence type="predicted"/>
<dbReference type="RefSeq" id="WP_007333650.1">
    <property type="nucleotide sequence ID" value="NZ_AMCW01000117.1"/>
</dbReference>
<dbReference type="InterPro" id="IPR052701">
    <property type="entry name" value="GAG_Ulvan_Degrading_Sulfatases"/>
</dbReference>
<dbReference type="InterPro" id="IPR000917">
    <property type="entry name" value="Sulfatase_N"/>
</dbReference>
<reference evidence="3 4" key="1">
    <citation type="journal article" date="2013" name="Mar. Genomics">
        <title>Expression of sulfatases in Rhodopirellula baltica and the diversity of sulfatases in the genus Rhodopirellula.</title>
        <authorList>
            <person name="Wegner C.E."/>
            <person name="Richter-Heitmann T."/>
            <person name="Klindworth A."/>
            <person name="Klockow C."/>
            <person name="Richter M."/>
            <person name="Achstetter T."/>
            <person name="Glockner F.O."/>
            <person name="Harder J."/>
        </authorList>
    </citation>
    <scope>NUCLEOTIDE SEQUENCE [LARGE SCALE GENOMIC DNA]</scope>
    <source>
        <strain evidence="3 4">SH28</strain>
    </source>
</reference>
<dbReference type="PANTHER" id="PTHR43751">
    <property type="entry name" value="SULFATASE"/>
    <property type="match status" value="1"/>
</dbReference>
<dbReference type="PATRIC" id="fig|993517.3.peg.4432"/>
<dbReference type="Gene3D" id="3.40.720.10">
    <property type="entry name" value="Alkaline Phosphatase, subunit A"/>
    <property type="match status" value="1"/>
</dbReference>
<dbReference type="SUPFAM" id="SSF53649">
    <property type="entry name" value="Alkaline phosphatase-like"/>
    <property type="match status" value="1"/>
</dbReference>
<evidence type="ECO:0000313" key="3">
    <source>
        <dbReference type="EMBL" id="EKK00633.1"/>
    </source>
</evidence>
<name>K5DDW4_RHOBT</name>
<dbReference type="InterPro" id="IPR017850">
    <property type="entry name" value="Alkaline_phosphatase_core_sf"/>
</dbReference>
<evidence type="ECO:0000259" key="2">
    <source>
        <dbReference type="Pfam" id="PF00884"/>
    </source>
</evidence>
<dbReference type="CDD" id="cd16142">
    <property type="entry name" value="ARS_like"/>
    <property type="match status" value="1"/>
</dbReference>
<dbReference type="Pfam" id="PF00884">
    <property type="entry name" value="Sulfatase"/>
    <property type="match status" value="1"/>
</dbReference>
<accession>K5DDW4</accession>
<dbReference type="AlphaFoldDB" id="K5DDW4"/>
<evidence type="ECO:0000256" key="1">
    <source>
        <dbReference type="SAM" id="SignalP"/>
    </source>
</evidence>
<dbReference type="Gene3D" id="3.30.1120.10">
    <property type="match status" value="1"/>
</dbReference>
<dbReference type="PANTHER" id="PTHR43751:SF2">
    <property type="entry name" value="SULFATASE N-TERMINAL DOMAIN-CONTAINING PROTEIN"/>
    <property type="match status" value="1"/>
</dbReference>
<feature type="signal peptide" evidence="1">
    <location>
        <begin position="1"/>
        <end position="21"/>
    </location>
</feature>
<comment type="caution">
    <text evidence="3">The sequence shown here is derived from an EMBL/GenBank/DDBJ whole genome shotgun (WGS) entry which is preliminary data.</text>
</comment>
<gene>
    <name evidence="3" type="ORF">RBSH_04080</name>
</gene>
<organism evidence="3 4">
    <name type="scientific">Rhodopirellula baltica SH28</name>
    <dbReference type="NCBI Taxonomy" id="993517"/>
    <lineage>
        <taxon>Bacteria</taxon>
        <taxon>Pseudomonadati</taxon>
        <taxon>Planctomycetota</taxon>
        <taxon>Planctomycetia</taxon>
        <taxon>Pirellulales</taxon>
        <taxon>Pirellulaceae</taxon>
        <taxon>Rhodopirellula</taxon>
    </lineage>
</organism>
<dbReference type="Proteomes" id="UP000007993">
    <property type="component" value="Unassembled WGS sequence"/>
</dbReference>
<feature type="chain" id="PRO_5003886023" evidence="1">
    <location>
        <begin position="22"/>
        <end position="521"/>
    </location>
</feature>
<keyword evidence="1" id="KW-0732">Signal</keyword>